<comment type="caution">
    <text evidence="14">The sequence shown here is derived from an EMBL/GenBank/DDBJ whole genome shotgun (WGS) entry which is preliminary data.</text>
</comment>
<dbReference type="Pfam" id="PF00931">
    <property type="entry name" value="NB-ARC"/>
    <property type="match status" value="1"/>
</dbReference>
<evidence type="ECO:0000256" key="6">
    <source>
        <dbReference type="ARBA" id="ARBA00022667"/>
    </source>
</evidence>
<dbReference type="Pfam" id="PF23559">
    <property type="entry name" value="WHD_DRP"/>
    <property type="match status" value="1"/>
</dbReference>
<keyword evidence="8" id="KW-0547">Nucleotide-binding</keyword>
<dbReference type="InterPro" id="IPR002182">
    <property type="entry name" value="NB-ARC"/>
</dbReference>
<comment type="function">
    <text evidence="1">Confers resistance to late blight (Phytophthora infestans) races carrying the avirulence gene Avr1. Resistance proteins guard the plant against pathogens that contain an appropriate avirulence protein via an indirect interaction with this avirulence protein. That triggers a defense system including the hypersensitive response, which restricts the pathogen growth.</text>
</comment>
<evidence type="ECO:0000256" key="2">
    <source>
        <dbReference type="ARBA" id="ARBA00004496"/>
    </source>
</evidence>
<organism evidence="14 15">
    <name type="scientific">Cinchona calisaya</name>
    <dbReference type="NCBI Taxonomy" id="153742"/>
    <lineage>
        <taxon>Eukaryota</taxon>
        <taxon>Viridiplantae</taxon>
        <taxon>Streptophyta</taxon>
        <taxon>Embryophyta</taxon>
        <taxon>Tracheophyta</taxon>
        <taxon>Spermatophyta</taxon>
        <taxon>Magnoliopsida</taxon>
        <taxon>eudicotyledons</taxon>
        <taxon>Gunneridae</taxon>
        <taxon>Pentapetalae</taxon>
        <taxon>asterids</taxon>
        <taxon>lamiids</taxon>
        <taxon>Gentianales</taxon>
        <taxon>Rubiaceae</taxon>
        <taxon>Cinchonoideae</taxon>
        <taxon>Cinchoneae</taxon>
        <taxon>Cinchona</taxon>
    </lineage>
</organism>
<dbReference type="Gene3D" id="1.10.8.430">
    <property type="entry name" value="Helical domain of apoptotic protease-activating factors"/>
    <property type="match status" value="1"/>
</dbReference>
<keyword evidence="4" id="KW-0963">Cytoplasm</keyword>
<dbReference type="FunFam" id="3.40.50.300:FF:001091">
    <property type="entry name" value="Probable disease resistance protein At1g61300"/>
    <property type="match status" value="1"/>
</dbReference>
<feature type="domain" description="NB-ARC" evidence="11">
    <location>
        <begin position="324"/>
        <end position="480"/>
    </location>
</feature>
<keyword evidence="9" id="KW-0611">Plant defense</keyword>
<evidence type="ECO:0000256" key="1">
    <source>
        <dbReference type="ARBA" id="ARBA00002074"/>
    </source>
</evidence>
<dbReference type="InterPro" id="IPR032675">
    <property type="entry name" value="LRR_dom_sf"/>
</dbReference>
<dbReference type="InterPro" id="IPR036388">
    <property type="entry name" value="WH-like_DNA-bd_sf"/>
</dbReference>
<evidence type="ECO:0000256" key="10">
    <source>
        <dbReference type="ARBA" id="ARBA00022840"/>
    </source>
</evidence>
<dbReference type="FunFam" id="1.10.10.10:FF:000322">
    <property type="entry name" value="Probable disease resistance protein At1g63360"/>
    <property type="match status" value="1"/>
</dbReference>
<comment type="subcellular location">
    <subcellularLocation>
        <location evidence="2">Cytoplasm</location>
    </subcellularLocation>
</comment>
<dbReference type="InterPro" id="IPR042197">
    <property type="entry name" value="Apaf_helical"/>
</dbReference>
<comment type="similarity">
    <text evidence="3">Belongs to the disease resistance NB-LRR family.</text>
</comment>
<dbReference type="GO" id="GO:0005524">
    <property type="term" value="F:ATP binding"/>
    <property type="evidence" value="ECO:0007669"/>
    <property type="project" value="UniProtKB-KW"/>
</dbReference>
<keyword evidence="10" id="KW-0067">ATP-binding</keyword>
<evidence type="ECO:0000313" key="14">
    <source>
        <dbReference type="EMBL" id="KAL3510691.1"/>
    </source>
</evidence>
<dbReference type="InterPro" id="IPR055414">
    <property type="entry name" value="LRR_R13L4/SHOC2-like"/>
</dbReference>
<evidence type="ECO:0000256" key="7">
    <source>
        <dbReference type="ARBA" id="ARBA00022737"/>
    </source>
</evidence>
<dbReference type="Gene3D" id="1.10.10.10">
    <property type="entry name" value="Winged helix-like DNA-binding domain superfamily/Winged helix DNA-binding domain"/>
    <property type="match status" value="1"/>
</dbReference>
<dbReference type="Gene3D" id="3.80.10.10">
    <property type="entry name" value="Ribonuclease Inhibitor"/>
    <property type="match status" value="1"/>
</dbReference>
<reference evidence="14 15" key="1">
    <citation type="submission" date="2024-11" db="EMBL/GenBank/DDBJ databases">
        <title>A near-complete genome assembly of Cinchona calisaya.</title>
        <authorList>
            <person name="Lian D.C."/>
            <person name="Zhao X.W."/>
            <person name="Wei L."/>
        </authorList>
    </citation>
    <scope>NUCLEOTIDE SEQUENCE [LARGE SCALE GENOMIC DNA]</scope>
    <source>
        <tissue evidence="14">Nenye</tissue>
    </source>
</reference>
<sequence>MAYAAVASLLQTLEYLLQFPCLILEVKKMQAEVFKQKFSQLLILLRGEPSNLSNSHITQLSEEAEPLTSTVEDFIGAVGSDADVLEIKKRILSFSCGTLKLLEEKPKILMEIRLFEVDLKKFLDTTVLDIRTDISKYVLQQPFREGAIKLLQAINKLKQTITFFYEVASEITILYQDLRSLLSFLDDSSDKFQDHELLKSIKDVAYGARDIVEESLVDNQVESAKTYLICTVSGTLNDLAIEKSSLESVVKKAFDGKKGIRRGLVHALQEVQSIKRKSTDMDDKSLRLQGSSLRVAILNSCNEDIMVGLDGELNSVLEGINILSSGLEIVTVSGMGGIGKTTLARKAFNHPYTVYHFYCRAWITVSQVYQVRDLLLSLLSSLAQSNDKMVEKSSAQLAEVVYRSLKGNRYLIVMDDMWSIDAWNDVKRCFPDDKNGSRIVVTSRSMELAANVNPKKPPHCMNLLNTEQSWELLAKLIFRTGSCPPELVAVGKQIARRCRGLPLAIVVIAGVLSRAIRTYDYWNDIAEKVSSIVSTDPEQCLDILGLSYNYLPHHLKACFLYMGVFPEDCEIEVSKLINLWVAEGFLDSESSKDLEQIAEEYLEDLIGRNLVLVEKKQFGGKIKTCRVHDFLREICLKEAHKENFMHVIQRKNAKGVQAGIRNQRRLSFHLDPYNDVSATPEIPHTSSFLCFTLGTDIVPDVLFFQLGFKLLRVLDIFFLHFDYFPVQILKLIHLRYLALNVTYELPASVSHLRNLQTLVIHGPWPCRESGGNPTLLLEYWSMPSLRHLHSSVASYLKNPFAVQENLPIPFASDHLQTLSTIRLSSCTKEVFAVMPHLKKLGICETKEDYSTDGPSDFLNNLVYLQELETLECSFHTQNRGRQILGLAALPSTLRNLSLSWSCLPWEDITSIAMLPNLEVLKLKNYAFQGPKWEPTEGCFRSLKHLLIENTDLIHWEATVHHFPCLQHLILKSCKLLEEMPFGVEEIGTLQRLEVHFCSEPTENFAKEIREQVEGLDVYIRSDRNPDSA</sequence>
<name>A0ABD2YV02_9GENT</name>
<dbReference type="AlphaFoldDB" id="A0ABD2YV02"/>
<evidence type="ECO:0000313" key="15">
    <source>
        <dbReference type="Proteomes" id="UP001630127"/>
    </source>
</evidence>
<evidence type="ECO:0000256" key="5">
    <source>
        <dbReference type="ARBA" id="ARBA00022614"/>
    </source>
</evidence>
<dbReference type="Proteomes" id="UP001630127">
    <property type="component" value="Unassembled WGS sequence"/>
</dbReference>
<dbReference type="PANTHER" id="PTHR23155">
    <property type="entry name" value="DISEASE RESISTANCE PROTEIN RP"/>
    <property type="match status" value="1"/>
</dbReference>
<evidence type="ECO:0000259" key="13">
    <source>
        <dbReference type="Pfam" id="PF23598"/>
    </source>
</evidence>
<proteinExistence type="inferred from homology"/>
<evidence type="ECO:0000256" key="8">
    <source>
        <dbReference type="ARBA" id="ARBA00022741"/>
    </source>
</evidence>
<evidence type="ECO:0000256" key="3">
    <source>
        <dbReference type="ARBA" id="ARBA00008894"/>
    </source>
</evidence>
<dbReference type="GO" id="GO:0051607">
    <property type="term" value="P:defense response to virus"/>
    <property type="evidence" value="ECO:0007669"/>
    <property type="project" value="UniProtKB-ARBA"/>
</dbReference>
<evidence type="ECO:0000259" key="11">
    <source>
        <dbReference type="Pfam" id="PF00931"/>
    </source>
</evidence>
<keyword evidence="15" id="KW-1185">Reference proteome</keyword>
<accession>A0ABD2YV02</accession>
<evidence type="ECO:0000256" key="9">
    <source>
        <dbReference type="ARBA" id="ARBA00022821"/>
    </source>
</evidence>
<evidence type="ECO:0000256" key="4">
    <source>
        <dbReference type="ARBA" id="ARBA00022490"/>
    </source>
</evidence>
<dbReference type="InterPro" id="IPR058922">
    <property type="entry name" value="WHD_DRP"/>
</dbReference>
<feature type="domain" description="Disease resistance protein winged helix" evidence="12">
    <location>
        <begin position="564"/>
        <end position="634"/>
    </location>
</feature>
<dbReference type="PRINTS" id="PR00364">
    <property type="entry name" value="DISEASERSIST"/>
</dbReference>
<dbReference type="GO" id="GO:0005737">
    <property type="term" value="C:cytoplasm"/>
    <property type="evidence" value="ECO:0007669"/>
    <property type="project" value="UniProtKB-SubCell"/>
</dbReference>
<dbReference type="InterPro" id="IPR027417">
    <property type="entry name" value="P-loop_NTPase"/>
</dbReference>
<dbReference type="Gene3D" id="1.20.5.4130">
    <property type="match status" value="2"/>
</dbReference>
<dbReference type="Gene3D" id="3.40.50.300">
    <property type="entry name" value="P-loop containing nucleotide triphosphate hydrolases"/>
    <property type="match status" value="1"/>
</dbReference>
<dbReference type="InterPro" id="IPR044974">
    <property type="entry name" value="Disease_R_plants"/>
</dbReference>
<gene>
    <name evidence="14" type="ORF">ACH5RR_030092</name>
</gene>
<keyword evidence="5" id="KW-0433">Leucine-rich repeat</keyword>
<dbReference type="PANTHER" id="PTHR23155:SF1152">
    <property type="entry name" value="AAA+ ATPASE DOMAIN-CONTAINING PROTEIN"/>
    <property type="match status" value="1"/>
</dbReference>
<dbReference type="SUPFAM" id="SSF52540">
    <property type="entry name" value="P-loop containing nucleoside triphosphate hydrolases"/>
    <property type="match status" value="1"/>
</dbReference>
<dbReference type="Pfam" id="PF23598">
    <property type="entry name" value="LRR_14"/>
    <property type="match status" value="1"/>
</dbReference>
<feature type="domain" description="Disease resistance R13L4/SHOC-2-like LRR" evidence="13">
    <location>
        <begin position="707"/>
        <end position="1002"/>
    </location>
</feature>
<keyword evidence="6" id="KW-0381">Hypersensitive response</keyword>
<dbReference type="EMBL" id="JBJUIK010000012">
    <property type="protein sequence ID" value="KAL3510691.1"/>
    <property type="molecule type" value="Genomic_DNA"/>
</dbReference>
<keyword evidence="7" id="KW-0677">Repeat</keyword>
<protein>
    <submittedName>
        <fullName evidence="14">Uncharacterized protein</fullName>
    </submittedName>
</protein>
<dbReference type="SUPFAM" id="SSF52058">
    <property type="entry name" value="L domain-like"/>
    <property type="match status" value="1"/>
</dbReference>
<evidence type="ECO:0000259" key="12">
    <source>
        <dbReference type="Pfam" id="PF23559"/>
    </source>
</evidence>
<dbReference type="GO" id="GO:0009626">
    <property type="term" value="P:plant-type hypersensitive response"/>
    <property type="evidence" value="ECO:0007669"/>
    <property type="project" value="UniProtKB-KW"/>
</dbReference>